<feature type="region of interest" description="Disordered" evidence="10">
    <location>
        <begin position="56"/>
        <end position="79"/>
    </location>
</feature>
<dbReference type="Pfam" id="PF03544">
    <property type="entry name" value="TonB_C"/>
    <property type="match status" value="1"/>
</dbReference>
<keyword evidence="9 11" id="KW-0472">Membrane</keyword>
<feature type="domain" description="TonB C-terminal" evidence="12">
    <location>
        <begin position="114"/>
        <end position="204"/>
    </location>
</feature>
<sequence>MEFINPLKVKYPIVIRLTALLGIGLVILNFLVFPRFGNSLEFEDVEQIIIENIDIPQTQQIDNTPPPPRPSIPVPSDDEDIAEDLTLDELDFDDFSNLDAPPPPPSGPKVVFIPYDDPPVAMTPIKPVYPEIAQEAGIEGVVVVQAFIDAKGRVKETLILKGVPNTGLDEAAMTAIRKTRFRPAKQRERAVGVWISIPVNFKLK</sequence>
<dbReference type="GO" id="GO:0031992">
    <property type="term" value="F:energy transducer activity"/>
    <property type="evidence" value="ECO:0007669"/>
    <property type="project" value="TreeGrafter"/>
</dbReference>
<proteinExistence type="inferred from homology"/>
<keyword evidence="6 11" id="KW-0812">Transmembrane</keyword>
<evidence type="ECO:0000256" key="3">
    <source>
        <dbReference type="ARBA" id="ARBA00022448"/>
    </source>
</evidence>
<dbReference type="PANTHER" id="PTHR33446">
    <property type="entry name" value="PROTEIN TONB-RELATED"/>
    <property type="match status" value="1"/>
</dbReference>
<feature type="transmembrane region" description="Helical" evidence="11">
    <location>
        <begin position="13"/>
        <end position="33"/>
    </location>
</feature>
<dbReference type="GO" id="GO:0055085">
    <property type="term" value="P:transmembrane transport"/>
    <property type="evidence" value="ECO:0007669"/>
    <property type="project" value="InterPro"/>
</dbReference>
<comment type="subcellular location">
    <subcellularLocation>
        <location evidence="1">Cell inner membrane</location>
        <topology evidence="1">Single-pass membrane protein</topology>
        <orientation evidence="1">Periplasmic side</orientation>
    </subcellularLocation>
</comment>
<keyword evidence="8 11" id="KW-1133">Transmembrane helix</keyword>
<evidence type="ECO:0000256" key="5">
    <source>
        <dbReference type="ARBA" id="ARBA00022519"/>
    </source>
</evidence>
<dbReference type="InterPro" id="IPR006260">
    <property type="entry name" value="TonB/TolA_C"/>
</dbReference>
<keyword evidence="7" id="KW-0653">Protein transport</keyword>
<evidence type="ECO:0000259" key="12">
    <source>
        <dbReference type="PROSITE" id="PS52015"/>
    </source>
</evidence>
<evidence type="ECO:0000256" key="11">
    <source>
        <dbReference type="SAM" id="Phobius"/>
    </source>
</evidence>
<feature type="compositionally biased region" description="Pro residues" evidence="10">
    <location>
        <begin position="64"/>
        <end position="73"/>
    </location>
</feature>
<evidence type="ECO:0000256" key="4">
    <source>
        <dbReference type="ARBA" id="ARBA00022475"/>
    </source>
</evidence>
<dbReference type="InterPro" id="IPR051045">
    <property type="entry name" value="TonB-dependent_transducer"/>
</dbReference>
<gene>
    <name evidence="13" type="ORF">METZ01_LOCUS271975</name>
</gene>
<comment type="similarity">
    <text evidence="2">Belongs to the TonB family.</text>
</comment>
<name>A0A382K8S2_9ZZZZ</name>
<evidence type="ECO:0000256" key="8">
    <source>
        <dbReference type="ARBA" id="ARBA00022989"/>
    </source>
</evidence>
<dbReference type="PANTHER" id="PTHR33446:SF2">
    <property type="entry name" value="PROTEIN TONB"/>
    <property type="match status" value="1"/>
</dbReference>
<dbReference type="Gene3D" id="3.30.1150.10">
    <property type="match status" value="1"/>
</dbReference>
<dbReference type="EMBL" id="UINC01078234">
    <property type="protein sequence ID" value="SVC19121.1"/>
    <property type="molecule type" value="Genomic_DNA"/>
</dbReference>
<keyword evidence="4" id="KW-1003">Cell membrane</keyword>
<dbReference type="GO" id="GO:0015031">
    <property type="term" value="P:protein transport"/>
    <property type="evidence" value="ECO:0007669"/>
    <property type="project" value="UniProtKB-KW"/>
</dbReference>
<dbReference type="SUPFAM" id="SSF74653">
    <property type="entry name" value="TolA/TonB C-terminal domain"/>
    <property type="match status" value="1"/>
</dbReference>
<dbReference type="NCBIfam" id="TIGR01352">
    <property type="entry name" value="tonB_Cterm"/>
    <property type="match status" value="1"/>
</dbReference>
<evidence type="ECO:0000256" key="9">
    <source>
        <dbReference type="ARBA" id="ARBA00023136"/>
    </source>
</evidence>
<dbReference type="AlphaFoldDB" id="A0A382K8S2"/>
<dbReference type="InterPro" id="IPR037682">
    <property type="entry name" value="TonB_C"/>
</dbReference>
<evidence type="ECO:0000256" key="10">
    <source>
        <dbReference type="SAM" id="MobiDB-lite"/>
    </source>
</evidence>
<evidence type="ECO:0000256" key="7">
    <source>
        <dbReference type="ARBA" id="ARBA00022927"/>
    </source>
</evidence>
<evidence type="ECO:0000256" key="6">
    <source>
        <dbReference type="ARBA" id="ARBA00022692"/>
    </source>
</evidence>
<accession>A0A382K8S2</accession>
<evidence type="ECO:0000313" key="13">
    <source>
        <dbReference type="EMBL" id="SVC19121.1"/>
    </source>
</evidence>
<keyword evidence="3" id="KW-0813">Transport</keyword>
<protein>
    <recommendedName>
        <fullName evidence="12">TonB C-terminal domain-containing protein</fullName>
    </recommendedName>
</protein>
<keyword evidence="5" id="KW-0997">Cell inner membrane</keyword>
<reference evidence="13" key="1">
    <citation type="submission" date="2018-05" db="EMBL/GenBank/DDBJ databases">
        <authorList>
            <person name="Lanie J.A."/>
            <person name="Ng W.-L."/>
            <person name="Kazmierczak K.M."/>
            <person name="Andrzejewski T.M."/>
            <person name="Davidsen T.M."/>
            <person name="Wayne K.J."/>
            <person name="Tettelin H."/>
            <person name="Glass J.I."/>
            <person name="Rusch D."/>
            <person name="Podicherti R."/>
            <person name="Tsui H.-C.T."/>
            <person name="Winkler M.E."/>
        </authorList>
    </citation>
    <scope>NUCLEOTIDE SEQUENCE</scope>
</reference>
<organism evidence="13">
    <name type="scientific">marine metagenome</name>
    <dbReference type="NCBI Taxonomy" id="408172"/>
    <lineage>
        <taxon>unclassified sequences</taxon>
        <taxon>metagenomes</taxon>
        <taxon>ecological metagenomes</taxon>
    </lineage>
</organism>
<evidence type="ECO:0000256" key="2">
    <source>
        <dbReference type="ARBA" id="ARBA00006555"/>
    </source>
</evidence>
<dbReference type="GO" id="GO:0098797">
    <property type="term" value="C:plasma membrane protein complex"/>
    <property type="evidence" value="ECO:0007669"/>
    <property type="project" value="TreeGrafter"/>
</dbReference>
<evidence type="ECO:0000256" key="1">
    <source>
        <dbReference type="ARBA" id="ARBA00004383"/>
    </source>
</evidence>
<dbReference type="PROSITE" id="PS52015">
    <property type="entry name" value="TONB_CTD"/>
    <property type="match status" value="1"/>
</dbReference>